<feature type="domain" description="CBS" evidence="9">
    <location>
        <begin position="222"/>
        <end position="282"/>
    </location>
</feature>
<dbReference type="KEGG" id="spar:SPRG_11962"/>
<evidence type="ECO:0008006" key="13">
    <source>
        <dbReference type="Google" id="ProtNLM"/>
    </source>
</evidence>
<dbReference type="PANTHER" id="PTHR12064:SF94">
    <property type="entry name" value="UNEXTENDED PROTEIN"/>
    <property type="match status" value="1"/>
</dbReference>
<evidence type="ECO:0000313" key="11">
    <source>
        <dbReference type="EMBL" id="KDO23118.1"/>
    </source>
</evidence>
<dbReference type="Proteomes" id="UP000030745">
    <property type="component" value="Unassembled WGS sequence"/>
</dbReference>
<evidence type="ECO:0000256" key="2">
    <source>
        <dbReference type="ARBA" id="ARBA00022692"/>
    </source>
</evidence>
<organism evidence="11 12">
    <name type="scientific">Saprolegnia parasitica (strain CBS 223.65)</name>
    <dbReference type="NCBI Taxonomy" id="695850"/>
    <lineage>
        <taxon>Eukaryota</taxon>
        <taxon>Sar</taxon>
        <taxon>Stramenopiles</taxon>
        <taxon>Oomycota</taxon>
        <taxon>Saprolegniomycetes</taxon>
        <taxon>Saprolegniales</taxon>
        <taxon>Saprolegniaceae</taxon>
        <taxon>Saprolegnia</taxon>
    </lineage>
</organism>
<keyword evidence="12" id="KW-1185">Reference proteome</keyword>
<reference evidence="11 12" key="1">
    <citation type="journal article" date="2013" name="PLoS Genet.">
        <title>Distinctive expansion of potential virulence genes in the genome of the oomycete fish pathogen Saprolegnia parasitica.</title>
        <authorList>
            <person name="Jiang R.H."/>
            <person name="de Bruijn I."/>
            <person name="Haas B.J."/>
            <person name="Belmonte R."/>
            <person name="Lobach L."/>
            <person name="Christie J."/>
            <person name="van den Ackerveken G."/>
            <person name="Bottin A."/>
            <person name="Bulone V."/>
            <person name="Diaz-Moreno S.M."/>
            <person name="Dumas B."/>
            <person name="Fan L."/>
            <person name="Gaulin E."/>
            <person name="Govers F."/>
            <person name="Grenville-Briggs L.J."/>
            <person name="Horner N.R."/>
            <person name="Levin J.Z."/>
            <person name="Mammella M."/>
            <person name="Meijer H.J."/>
            <person name="Morris P."/>
            <person name="Nusbaum C."/>
            <person name="Oome S."/>
            <person name="Phillips A.J."/>
            <person name="van Rooyen D."/>
            <person name="Rzeszutek E."/>
            <person name="Saraiva M."/>
            <person name="Secombes C.J."/>
            <person name="Seidl M.F."/>
            <person name="Snel B."/>
            <person name="Stassen J.H."/>
            <person name="Sykes S."/>
            <person name="Tripathy S."/>
            <person name="van den Berg H."/>
            <person name="Vega-Arreguin J.C."/>
            <person name="Wawra S."/>
            <person name="Young S.K."/>
            <person name="Zeng Q."/>
            <person name="Dieguez-Uribeondo J."/>
            <person name="Russ C."/>
            <person name="Tyler B.M."/>
            <person name="van West P."/>
        </authorList>
    </citation>
    <scope>NUCLEOTIDE SEQUENCE [LARGE SCALE GENOMIC DNA]</scope>
    <source>
        <strain evidence="11 12">CBS 223.65</strain>
    </source>
</reference>
<evidence type="ECO:0000259" key="10">
    <source>
        <dbReference type="PROSITE" id="PS51846"/>
    </source>
</evidence>
<dbReference type="Pfam" id="PF00571">
    <property type="entry name" value="CBS"/>
    <property type="match status" value="1"/>
</dbReference>
<feature type="transmembrane region" description="Helical" evidence="8">
    <location>
        <begin position="115"/>
        <end position="136"/>
    </location>
</feature>
<dbReference type="STRING" id="695850.A0A067BXW8"/>
<dbReference type="EMBL" id="KK583258">
    <property type="protein sequence ID" value="KDO23118.1"/>
    <property type="molecule type" value="Genomic_DNA"/>
</dbReference>
<comment type="subcellular location">
    <subcellularLocation>
        <location evidence="1">Membrane</location>
        <topology evidence="1">Multi-pass membrane protein</topology>
    </subcellularLocation>
</comment>
<evidence type="ECO:0000256" key="5">
    <source>
        <dbReference type="ARBA" id="ARBA00023136"/>
    </source>
</evidence>
<evidence type="ECO:0000256" key="7">
    <source>
        <dbReference type="PROSITE-ProRule" id="PRU01193"/>
    </source>
</evidence>
<evidence type="ECO:0000256" key="3">
    <source>
        <dbReference type="ARBA" id="ARBA00022737"/>
    </source>
</evidence>
<dbReference type="PROSITE" id="PS51846">
    <property type="entry name" value="CNNM"/>
    <property type="match status" value="1"/>
</dbReference>
<dbReference type="PROSITE" id="PS51371">
    <property type="entry name" value="CBS"/>
    <property type="match status" value="2"/>
</dbReference>
<dbReference type="OMA" id="DIMKGAM"/>
<feature type="domain" description="CNNM transmembrane" evidence="10">
    <location>
        <begin position="17"/>
        <end position="203"/>
    </location>
</feature>
<dbReference type="OrthoDB" id="5353557at2759"/>
<dbReference type="Pfam" id="PF01595">
    <property type="entry name" value="CNNM"/>
    <property type="match status" value="1"/>
</dbReference>
<dbReference type="VEuPathDB" id="FungiDB:SPRG_11962"/>
<dbReference type="AlphaFoldDB" id="A0A067BXW8"/>
<keyword evidence="3" id="KW-0677">Repeat</keyword>
<dbReference type="SUPFAM" id="SSF54631">
    <property type="entry name" value="CBS-domain pair"/>
    <property type="match status" value="1"/>
</dbReference>
<evidence type="ECO:0000259" key="9">
    <source>
        <dbReference type="PROSITE" id="PS51371"/>
    </source>
</evidence>
<protein>
    <recommendedName>
        <fullName evidence="13">CNNM transmembrane domain-containing protein</fullName>
    </recommendedName>
</protein>
<feature type="transmembrane region" description="Helical" evidence="8">
    <location>
        <begin position="21"/>
        <end position="45"/>
    </location>
</feature>
<evidence type="ECO:0000256" key="1">
    <source>
        <dbReference type="ARBA" id="ARBA00004141"/>
    </source>
</evidence>
<keyword evidence="2 7" id="KW-0812">Transmembrane</keyword>
<dbReference type="PANTHER" id="PTHR12064">
    <property type="entry name" value="METAL TRANSPORTER CNNM"/>
    <property type="match status" value="1"/>
</dbReference>
<evidence type="ECO:0000256" key="8">
    <source>
        <dbReference type="SAM" id="Phobius"/>
    </source>
</evidence>
<sequence>MDTASKCADSSSSSDWSDLEWTLRIGSIVLLTVLAALFAGLTLGYMSLDNNGLQIVIDAGDDPDATPEEKKNAAYARKIAPIRKDGHLLLTTMLYGNVGINSIMAIAMADMTNGLVGFLVTTVILVIFGELIPQALCSRHPLHWRQVGPDRQVFMAIFYIAARPVASILDYCLGHEIGAVYSRTEMSKMLEIHVKQKMLDADETDIMKGAMYFKRKAVASVMTPIDRVYMLPVTTILDLETIKRIYHTGYSRIPVYGKDRNDIVGLIFVKDLIFADPDEQTTLLNFVHVFGRGVHRVWPDSTLGEVMQAFKAGRTHLALVHDVNNDGPGDPFYETKGVVTLEDIVEEILQDKIYDESDEIDPETHRKNRLSHRSYDPGMSHLLEGKQDVKYLARPEAEALAKHLVANDPVFSTVDNNNTPLSESHLASLILTKCPVLEFHTSDAPHADLFVEHKVTNHALIVLHGHVRVTSNSGVHSHAGLWSVHGANALLVPDGSYESDVTVEVPSDVYVRCLRISHFDFQATLYPMQIASDPSVLQQRRVEIKKSRANDDLEMALPAVFEGFATDVPTPTAPYTLTTKDF</sequence>
<dbReference type="InterPro" id="IPR002550">
    <property type="entry name" value="CNNM"/>
</dbReference>
<feature type="transmembrane region" description="Helical" evidence="8">
    <location>
        <begin position="87"/>
        <end position="109"/>
    </location>
</feature>
<keyword evidence="4 7" id="KW-1133">Transmembrane helix</keyword>
<dbReference type="Gene3D" id="3.10.580.10">
    <property type="entry name" value="CBS-domain"/>
    <property type="match status" value="1"/>
</dbReference>
<dbReference type="InterPro" id="IPR046342">
    <property type="entry name" value="CBS_dom_sf"/>
</dbReference>
<dbReference type="InterPro" id="IPR044751">
    <property type="entry name" value="Ion_transp-like_CBS"/>
</dbReference>
<evidence type="ECO:0000256" key="6">
    <source>
        <dbReference type="PROSITE-ProRule" id="PRU00703"/>
    </source>
</evidence>
<dbReference type="CDD" id="cd04590">
    <property type="entry name" value="CBS_pair_CorC_HlyC_assoc"/>
    <property type="match status" value="1"/>
</dbReference>
<evidence type="ECO:0000256" key="4">
    <source>
        <dbReference type="ARBA" id="ARBA00022989"/>
    </source>
</evidence>
<keyword evidence="5 7" id="KW-0472">Membrane</keyword>
<dbReference type="GO" id="GO:0016020">
    <property type="term" value="C:membrane"/>
    <property type="evidence" value="ECO:0007669"/>
    <property type="project" value="UniProtKB-SubCell"/>
</dbReference>
<gene>
    <name evidence="11" type="ORF">SPRG_11962</name>
</gene>
<dbReference type="InterPro" id="IPR045095">
    <property type="entry name" value="ACDP"/>
</dbReference>
<dbReference type="RefSeq" id="XP_012206229.1">
    <property type="nucleotide sequence ID" value="XM_012350839.1"/>
</dbReference>
<proteinExistence type="predicted"/>
<keyword evidence="6" id="KW-0129">CBS domain</keyword>
<dbReference type="GeneID" id="24133968"/>
<dbReference type="FunFam" id="3.10.580.10:FF:000006">
    <property type="entry name" value="DUF21 and CBS domain protein"/>
    <property type="match status" value="1"/>
</dbReference>
<accession>A0A067BXW8</accession>
<evidence type="ECO:0000313" key="12">
    <source>
        <dbReference type="Proteomes" id="UP000030745"/>
    </source>
</evidence>
<feature type="domain" description="CBS" evidence="9">
    <location>
        <begin position="290"/>
        <end position="356"/>
    </location>
</feature>
<dbReference type="GO" id="GO:0010960">
    <property type="term" value="P:magnesium ion homeostasis"/>
    <property type="evidence" value="ECO:0007669"/>
    <property type="project" value="InterPro"/>
</dbReference>
<dbReference type="InterPro" id="IPR000644">
    <property type="entry name" value="CBS_dom"/>
</dbReference>
<name>A0A067BXW8_SAPPC</name>